<keyword evidence="4" id="KW-1185">Reference proteome</keyword>
<dbReference type="Proteomes" id="UP000266568">
    <property type="component" value="Unassembled WGS sequence"/>
</dbReference>
<keyword evidence="2" id="KW-0732">Signal</keyword>
<proteinExistence type="predicted"/>
<feature type="region of interest" description="Disordered" evidence="1">
    <location>
        <begin position="31"/>
        <end position="51"/>
    </location>
</feature>
<dbReference type="EMBL" id="QXDC01000003">
    <property type="protein sequence ID" value="RIA43617.1"/>
    <property type="molecule type" value="Genomic_DNA"/>
</dbReference>
<name>A0A397P8W8_9SPHN</name>
<evidence type="ECO:0000313" key="4">
    <source>
        <dbReference type="Proteomes" id="UP000266568"/>
    </source>
</evidence>
<evidence type="ECO:0000313" key="3">
    <source>
        <dbReference type="EMBL" id="RIA43617.1"/>
    </source>
</evidence>
<sequence length="90" mass="9644">MRNTRNFARNGLIGTIALCFAATAGSAAYAAGDRTNDPSADAPHMKVEKSSDGEVKYCTRIKQTTGTILSRKVCKTAAEWEKVGVHVTPE</sequence>
<organism evidence="3 4">
    <name type="scientific">Hephaestia caeni</name>
    <dbReference type="NCBI Taxonomy" id="645617"/>
    <lineage>
        <taxon>Bacteria</taxon>
        <taxon>Pseudomonadati</taxon>
        <taxon>Pseudomonadota</taxon>
        <taxon>Alphaproteobacteria</taxon>
        <taxon>Sphingomonadales</taxon>
        <taxon>Sphingomonadaceae</taxon>
        <taxon>Hephaestia</taxon>
    </lineage>
</organism>
<feature type="chain" id="PRO_5017261698" evidence="2">
    <location>
        <begin position="31"/>
        <end position="90"/>
    </location>
</feature>
<reference evidence="3 4" key="1">
    <citation type="submission" date="2018-08" db="EMBL/GenBank/DDBJ databases">
        <title>Genomic Encyclopedia of Type Strains, Phase IV (KMG-IV): sequencing the most valuable type-strain genomes for metagenomic binning, comparative biology and taxonomic classification.</title>
        <authorList>
            <person name="Goeker M."/>
        </authorList>
    </citation>
    <scope>NUCLEOTIDE SEQUENCE [LARGE SCALE GENOMIC DNA]</scope>
    <source>
        <strain evidence="3 4">DSM 25527</strain>
    </source>
</reference>
<feature type="signal peptide" evidence="2">
    <location>
        <begin position="1"/>
        <end position="30"/>
    </location>
</feature>
<comment type="caution">
    <text evidence="3">The sequence shown here is derived from an EMBL/GenBank/DDBJ whole genome shotgun (WGS) entry which is preliminary data.</text>
</comment>
<protein>
    <submittedName>
        <fullName evidence="3">Uncharacterized protein</fullName>
    </submittedName>
</protein>
<dbReference type="AlphaFoldDB" id="A0A397P8W8"/>
<evidence type="ECO:0000256" key="1">
    <source>
        <dbReference type="SAM" id="MobiDB-lite"/>
    </source>
</evidence>
<evidence type="ECO:0000256" key="2">
    <source>
        <dbReference type="SAM" id="SignalP"/>
    </source>
</evidence>
<accession>A0A397P8W8</accession>
<gene>
    <name evidence="3" type="ORF">DFR49_1841</name>
</gene>